<dbReference type="GO" id="GO:0009279">
    <property type="term" value="C:cell outer membrane"/>
    <property type="evidence" value="ECO:0007669"/>
    <property type="project" value="UniProtKB-SubCell"/>
</dbReference>
<comment type="subcellular location">
    <subcellularLocation>
        <location evidence="1">Cell outer membrane</location>
    </subcellularLocation>
</comment>
<name>A0AAW4FQJ8_9HYPH</name>
<gene>
    <name evidence="4" type="ORF">GFB56_22755</name>
</gene>
<protein>
    <recommendedName>
        <fullName evidence="6">TonB-dependent receptor-like beta-barrel domain-containing protein</fullName>
    </recommendedName>
</protein>
<organism evidence="4 5">
    <name type="scientific">Ensifer canadensis</name>
    <dbReference type="NCBI Taxonomy" id="555315"/>
    <lineage>
        <taxon>Bacteria</taxon>
        <taxon>Pseudomonadati</taxon>
        <taxon>Pseudomonadota</taxon>
        <taxon>Alphaproteobacteria</taxon>
        <taxon>Hyphomicrobiales</taxon>
        <taxon>Rhizobiaceae</taxon>
        <taxon>Sinorhizobium/Ensifer group</taxon>
        <taxon>Ensifer</taxon>
    </lineage>
</organism>
<dbReference type="Proteomes" id="UP000744980">
    <property type="component" value="Unassembled WGS sequence"/>
</dbReference>
<keyword evidence="5" id="KW-1185">Reference proteome</keyword>
<sequence>MPRLLGEGLTLSAAVYNLLDKKVEQTDFNTVMEGRRFWMSLTTTF</sequence>
<keyword evidence="3" id="KW-0998">Cell outer membrane</keyword>
<proteinExistence type="predicted"/>
<reference evidence="4 5" key="1">
    <citation type="submission" date="2020-01" db="EMBL/GenBank/DDBJ databases">
        <title>Draft genome assembly of Ensifer adhaerens T173.</title>
        <authorList>
            <person name="Craig J.E."/>
            <person name="Stinchcombe J.R."/>
        </authorList>
    </citation>
    <scope>NUCLEOTIDE SEQUENCE [LARGE SCALE GENOMIC DNA]</scope>
    <source>
        <strain evidence="4 5">T173</strain>
    </source>
</reference>
<evidence type="ECO:0000313" key="5">
    <source>
        <dbReference type="Proteomes" id="UP000744980"/>
    </source>
</evidence>
<evidence type="ECO:0008006" key="6">
    <source>
        <dbReference type="Google" id="ProtNLM"/>
    </source>
</evidence>
<dbReference type="InterPro" id="IPR036942">
    <property type="entry name" value="Beta-barrel_TonB_sf"/>
</dbReference>
<dbReference type="RefSeq" id="WP_156408076.1">
    <property type="nucleotide sequence ID" value="NZ_CP083370.1"/>
</dbReference>
<dbReference type="AlphaFoldDB" id="A0AAW4FQJ8"/>
<comment type="caution">
    <text evidence="4">The sequence shown here is derived from an EMBL/GenBank/DDBJ whole genome shotgun (WGS) entry which is preliminary data.</text>
</comment>
<evidence type="ECO:0000256" key="3">
    <source>
        <dbReference type="ARBA" id="ARBA00023237"/>
    </source>
</evidence>
<evidence type="ECO:0000313" key="4">
    <source>
        <dbReference type="EMBL" id="MBM3093583.1"/>
    </source>
</evidence>
<evidence type="ECO:0000256" key="2">
    <source>
        <dbReference type="ARBA" id="ARBA00023136"/>
    </source>
</evidence>
<dbReference type="SUPFAM" id="SSF56935">
    <property type="entry name" value="Porins"/>
    <property type="match status" value="1"/>
</dbReference>
<accession>A0AAW4FQJ8</accession>
<dbReference type="Gene3D" id="2.40.170.20">
    <property type="entry name" value="TonB-dependent receptor, beta-barrel domain"/>
    <property type="match status" value="1"/>
</dbReference>
<evidence type="ECO:0000256" key="1">
    <source>
        <dbReference type="ARBA" id="ARBA00004442"/>
    </source>
</evidence>
<keyword evidence="2" id="KW-0472">Membrane</keyword>
<dbReference type="EMBL" id="WXFA01000017">
    <property type="protein sequence ID" value="MBM3093583.1"/>
    <property type="molecule type" value="Genomic_DNA"/>
</dbReference>